<dbReference type="VEuPathDB" id="TriTrypDB:TcBrA4_0119290"/>
<comment type="caution">
    <text evidence="1">The sequence shown here is derived from an EMBL/GenBank/DDBJ whole genome shotgun (WGS) entry which is preliminary data.</text>
</comment>
<dbReference type="EMBL" id="PRFA01000026">
    <property type="protein sequence ID" value="PWU94495.1"/>
    <property type="molecule type" value="Genomic_DNA"/>
</dbReference>
<evidence type="ECO:0008006" key="3">
    <source>
        <dbReference type="Google" id="ProtNLM"/>
    </source>
</evidence>
<dbReference type="VEuPathDB" id="TriTrypDB:ECC02_004710"/>
<dbReference type="AlphaFoldDB" id="A0A2V2VD96"/>
<dbReference type="PANTHER" id="PTHR14392:SF8">
    <property type="entry name" value="PH DOMAIN-CONTAINING PROTEIN DDB_G0267786"/>
    <property type="match status" value="1"/>
</dbReference>
<dbReference type="InterPro" id="IPR011993">
    <property type="entry name" value="PH-like_dom_sf"/>
</dbReference>
<evidence type="ECO:0000313" key="1">
    <source>
        <dbReference type="EMBL" id="PWU94495.1"/>
    </source>
</evidence>
<dbReference type="VEuPathDB" id="TriTrypDB:BCY84_02087"/>
<dbReference type="CDD" id="cd23949">
    <property type="entry name" value="Niban-like"/>
    <property type="match status" value="1"/>
</dbReference>
<reference evidence="1 2" key="1">
    <citation type="journal article" date="2018" name="Microb. Genom.">
        <title>Expanding an expanded genome: long-read sequencing of Trypanosoma cruzi.</title>
        <authorList>
            <person name="Berna L."/>
            <person name="Rodriguez M."/>
            <person name="Chiribao M.L."/>
            <person name="Parodi-Talice A."/>
            <person name="Pita S."/>
            <person name="Rijo G."/>
            <person name="Alvarez-Valin F."/>
            <person name="Robello C."/>
        </authorList>
    </citation>
    <scope>NUCLEOTIDE SEQUENCE [LARGE SCALE GENOMIC DNA]</scope>
    <source>
        <strain evidence="1 2">Dm28c</strain>
    </source>
</reference>
<dbReference type="VEuPathDB" id="TriTrypDB:TcCL_ESM04799"/>
<dbReference type="VEuPathDB" id="TriTrypDB:Tc_MARK_5783"/>
<dbReference type="VEuPathDB" id="TriTrypDB:C4B63_26g213"/>
<dbReference type="InterPro" id="IPR026088">
    <property type="entry name" value="Niban-like"/>
</dbReference>
<dbReference type="VEuPathDB" id="TriTrypDB:TCDM_03143"/>
<dbReference type="SUPFAM" id="SSF50729">
    <property type="entry name" value="PH domain-like"/>
    <property type="match status" value="1"/>
</dbReference>
<dbReference type="VEuPathDB" id="TriTrypDB:TcCLB.509945.30"/>
<dbReference type="Gene3D" id="2.30.29.30">
    <property type="entry name" value="Pleckstrin-homology domain (PH domain)/Phosphotyrosine-binding domain (PTB)"/>
    <property type="match status" value="1"/>
</dbReference>
<organism evidence="1 2">
    <name type="scientific">Trypanosoma cruzi</name>
    <dbReference type="NCBI Taxonomy" id="5693"/>
    <lineage>
        <taxon>Eukaryota</taxon>
        <taxon>Discoba</taxon>
        <taxon>Euglenozoa</taxon>
        <taxon>Kinetoplastea</taxon>
        <taxon>Metakinetoplastina</taxon>
        <taxon>Trypanosomatida</taxon>
        <taxon>Trypanosomatidae</taxon>
        <taxon>Trypanosoma</taxon>
        <taxon>Schizotrypanum</taxon>
    </lineage>
</organism>
<dbReference type="VEuPathDB" id="TriTrypDB:TCSYLVIO_007035"/>
<accession>A0A2V2VD96</accession>
<dbReference type="PANTHER" id="PTHR14392">
    <property type="entry name" value="NIBAN FAMILY MEMBER"/>
    <property type="match status" value="1"/>
</dbReference>
<dbReference type="VEuPathDB" id="TriTrypDB:TcCLB.508277.220"/>
<gene>
    <name evidence="1" type="ORF">C4B63_26g213</name>
</gene>
<dbReference type="VEuPathDB" id="TriTrypDB:TcG_04563"/>
<proteinExistence type="predicted"/>
<evidence type="ECO:0000313" key="2">
    <source>
        <dbReference type="Proteomes" id="UP000246121"/>
    </source>
</evidence>
<dbReference type="Proteomes" id="UP000246121">
    <property type="component" value="Unassembled WGS sequence"/>
</dbReference>
<sequence>MGSAFSGEMSDTRELASVFLDAFGREYEKLYMRFMIQRVRKAMQHEAENKNEDTVIWKLYRAPYIPTQINEREQVMAAKLSKHLKRWKPRFLSLRGDFILDYYASREDYVGKKQPLGSINLGNVVVNCDATRATEERLDRLAAICSVARTEVSAPEKYPEMTVELYHPRRCPVYLQFPKKDRYDLWCGIFKRSHWLMDRVTTNDRVHQRAFVEALRRARVMCGLPDSFEFSGGETTILQDAITELVDAQIVPKLLLGMSGRSWRDRMSQLRLFIAKSDELLKNFVWGKWHATQGKTCGRRAMLEAKVRDNMNKLNAFEEPLREEVHNYMSGETKSFLATRVEAPLKKLAANVAPKLCAVYAALPRVYEACVSQGKVRYEPSSDHMFLASQYNCIGECYEAERGLWQLQKPIASMKEEFNDRVFEWRVIQESVVMSARRIIANGVFTFETLFERDKIRRPWDDVLREVRGFLEADSRTMAQEALTLLLYETVVHFFRDEHVQPSLKKLKSTMIAPLENRVTPELRPFILSVQEIVADVLEGDLRDMCFSIAKGAILAA</sequence>
<protein>
    <recommendedName>
        <fullName evidence="3">PH domain-containing protein</fullName>
    </recommendedName>
</protein>
<name>A0A2V2VD96_TRYCR</name>